<proteinExistence type="predicted"/>
<evidence type="ECO:0000313" key="3">
    <source>
        <dbReference type="EMBL" id="SFC88277.1"/>
    </source>
</evidence>
<accession>A0A1I1MS62</accession>
<feature type="chain" id="PRO_5010231374" evidence="2">
    <location>
        <begin position="24"/>
        <end position="223"/>
    </location>
</feature>
<gene>
    <name evidence="3" type="ORF">SAMN04488059_11393</name>
</gene>
<evidence type="ECO:0000313" key="4">
    <source>
        <dbReference type="Proteomes" id="UP000182258"/>
    </source>
</evidence>
<dbReference type="RefSeq" id="WP_052952518.1">
    <property type="nucleotide sequence ID" value="NZ_FOMB01000013.1"/>
</dbReference>
<keyword evidence="2" id="KW-0732">Signal</keyword>
<feature type="region of interest" description="Disordered" evidence="1">
    <location>
        <begin position="32"/>
        <end position="62"/>
    </location>
</feature>
<feature type="region of interest" description="Disordered" evidence="1">
    <location>
        <begin position="168"/>
        <end position="223"/>
    </location>
</feature>
<reference evidence="3 4" key="1">
    <citation type="submission" date="2016-10" db="EMBL/GenBank/DDBJ databases">
        <authorList>
            <person name="de Groot N.N."/>
        </authorList>
    </citation>
    <scope>NUCLEOTIDE SEQUENCE [LARGE SCALE GENOMIC DNA]</scope>
    <source>
        <strain evidence="3 4">CGMCC 1.10210</strain>
    </source>
</reference>
<feature type="compositionally biased region" description="Gly residues" evidence="1">
    <location>
        <begin position="178"/>
        <end position="187"/>
    </location>
</feature>
<feature type="compositionally biased region" description="Gly residues" evidence="1">
    <location>
        <begin position="51"/>
        <end position="60"/>
    </location>
</feature>
<evidence type="ECO:0000256" key="2">
    <source>
        <dbReference type="SAM" id="SignalP"/>
    </source>
</evidence>
<dbReference type="AlphaFoldDB" id="A0A1I1MS62"/>
<dbReference type="STRING" id="728005.SAMN04488059_11393"/>
<name>A0A1I1MS62_9HYPH</name>
<feature type="signal peptide" evidence="2">
    <location>
        <begin position="1"/>
        <end position="23"/>
    </location>
</feature>
<dbReference type="Proteomes" id="UP000182258">
    <property type="component" value="Unassembled WGS sequence"/>
</dbReference>
<evidence type="ECO:0000256" key="1">
    <source>
        <dbReference type="SAM" id="MobiDB-lite"/>
    </source>
</evidence>
<dbReference type="OrthoDB" id="7949978at2"/>
<sequence length="223" mass="23049">MKTISKTVLVAMMTATIGLSAIAPTFAQQAAAPAAQSEQQNNFRQHKQGPRGDGPMGGNVLGFERGADAMEVALVRLSQRVELTAEQQPLFDTFKTKAMAAAIKFETATEGLRPTPPVEGETPAAPNLAERLDNDIAIQTARLDALKSVQPAAKAFFASLSADQLASLTPQRPDRDGGMPGGGFGKGGPRHQGDNGHHGGQRGGPGAPDEAPADAPTPPPANG</sequence>
<organism evidence="3 4">
    <name type="scientific">Devosia psychrophila</name>
    <dbReference type="NCBI Taxonomy" id="728005"/>
    <lineage>
        <taxon>Bacteria</taxon>
        <taxon>Pseudomonadati</taxon>
        <taxon>Pseudomonadota</taxon>
        <taxon>Alphaproteobacteria</taxon>
        <taxon>Hyphomicrobiales</taxon>
        <taxon>Devosiaceae</taxon>
        <taxon>Devosia</taxon>
    </lineage>
</organism>
<protein>
    <submittedName>
        <fullName evidence="3">LTXXQ motif family protein</fullName>
    </submittedName>
</protein>
<dbReference type="EMBL" id="FOMB01000013">
    <property type="protein sequence ID" value="SFC88277.1"/>
    <property type="molecule type" value="Genomic_DNA"/>
</dbReference>